<feature type="domain" description="Cupin type-2" evidence="2">
    <location>
        <begin position="84"/>
        <end position="133"/>
    </location>
</feature>
<evidence type="ECO:0000256" key="1">
    <source>
        <dbReference type="SAM" id="MobiDB-lite"/>
    </source>
</evidence>
<sequence length="298" mass="32394">MVRGMTSAPGSRRATPRPTYDVPTVVRRDETAHHVWGDAGSGLVTDRVYVSTGTLHVLEYELAPGGEFRHSPGNKTVFAADVAYCVLEGTLVIADPEHGEVRVVEAGEQVLFRRDTWHHGFNPGSGPTRVLEFFAPPPSRGTASTYAVTRPMLEAVRYRDDRWARRWPEAQEERAAGARLHVVGVSTALWGFAADCPAHLVGTTVDTQHLTVGIGRVAAGHVEDARKLEDESVLVVTEGELWVDAKDEATAEYTVACLRPGDAAFLPRGTQLRVLVRGAEPASYLLGSGRPVPDDWTP</sequence>
<dbReference type="InterPro" id="IPR014710">
    <property type="entry name" value="RmlC-like_jellyroll"/>
</dbReference>
<dbReference type="Pfam" id="PF07883">
    <property type="entry name" value="Cupin_2"/>
    <property type="match status" value="1"/>
</dbReference>
<dbReference type="OrthoDB" id="9791637at2"/>
<comment type="caution">
    <text evidence="3">The sequence shown here is derived from an EMBL/GenBank/DDBJ whole genome shotgun (WGS) entry which is preliminary data.</text>
</comment>
<dbReference type="InterPro" id="IPR011051">
    <property type="entry name" value="RmlC_Cupin_sf"/>
</dbReference>
<dbReference type="AlphaFoldDB" id="A0A4Q5IZQ3"/>
<feature type="region of interest" description="Disordered" evidence="1">
    <location>
        <begin position="1"/>
        <end position="20"/>
    </location>
</feature>
<reference evidence="3 4" key="1">
    <citation type="submission" date="2019-01" db="EMBL/GenBank/DDBJ databases">
        <title>Nocardioides guangzhouensis sp. nov., an actinobacterium isolated from soil.</title>
        <authorList>
            <person name="Fu Y."/>
            <person name="Cai Y."/>
            <person name="Lin Z."/>
            <person name="Chen P."/>
        </authorList>
    </citation>
    <scope>NUCLEOTIDE SEQUENCE [LARGE SCALE GENOMIC DNA]</scope>
    <source>
        <strain evidence="3 4">NBRC 105384</strain>
    </source>
</reference>
<keyword evidence="4" id="KW-1185">Reference proteome</keyword>
<proteinExistence type="predicted"/>
<accession>A0A4Q5IZQ3</accession>
<evidence type="ECO:0000313" key="4">
    <source>
        <dbReference type="Proteomes" id="UP000291189"/>
    </source>
</evidence>
<dbReference type="Proteomes" id="UP000291189">
    <property type="component" value="Unassembled WGS sequence"/>
</dbReference>
<evidence type="ECO:0000259" key="2">
    <source>
        <dbReference type="Pfam" id="PF07883"/>
    </source>
</evidence>
<gene>
    <name evidence="3" type="ORF">ETU37_16325</name>
</gene>
<protein>
    <submittedName>
        <fullName evidence="3">Cupin domain-containing protein</fullName>
    </submittedName>
</protein>
<dbReference type="EMBL" id="SDPU01000028">
    <property type="protein sequence ID" value="RYU10808.1"/>
    <property type="molecule type" value="Genomic_DNA"/>
</dbReference>
<evidence type="ECO:0000313" key="3">
    <source>
        <dbReference type="EMBL" id="RYU10808.1"/>
    </source>
</evidence>
<organism evidence="3 4">
    <name type="scientific">Nocardioides iriomotensis</name>
    <dbReference type="NCBI Taxonomy" id="715784"/>
    <lineage>
        <taxon>Bacteria</taxon>
        <taxon>Bacillati</taxon>
        <taxon>Actinomycetota</taxon>
        <taxon>Actinomycetes</taxon>
        <taxon>Propionibacteriales</taxon>
        <taxon>Nocardioidaceae</taxon>
        <taxon>Nocardioides</taxon>
    </lineage>
</organism>
<dbReference type="Gene3D" id="2.60.120.10">
    <property type="entry name" value="Jelly Rolls"/>
    <property type="match status" value="2"/>
</dbReference>
<dbReference type="SUPFAM" id="SSF51182">
    <property type="entry name" value="RmlC-like cupins"/>
    <property type="match status" value="1"/>
</dbReference>
<dbReference type="InterPro" id="IPR013096">
    <property type="entry name" value="Cupin_2"/>
</dbReference>
<name>A0A4Q5IZQ3_9ACTN</name>